<dbReference type="InterPro" id="IPR046350">
    <property type="entry name" value="Cystatin_sf"/>
</dbReference>
<accession>A0AB38ZEQ3</accession>
<organism evidence="2">
    <name type="scientific">Oncocephalus sp</name>
    <dbReference type="NCBI Taxonomy" id="2944721"/>
    <lineage>
        <taxon>Eukaryota</taxon>
        <taxon>Metazoa</taxon>
        <taxon>Ecdysozoa</taxon>
        <taxon>Arthropoda</taxon>
        <taxon>Hexapoda</taxon>
        <taxon>Insecta</taxon>
        <taxon>Pterygota</taxon>
        <taxon>Neoptera</taxon>
        <taxon>Paraneoptera</taxon>
        <taxon>Hemiptera</taxon>
        <taxon>Heteroptera</taxon>
        <taxon>Panheteroptera</taxon>
        <taxon>Cimicomorpha</taxon>
        <taxon>Reduviidae</taxon>
        <taxon>Stenopodainae</taxon>
        <taxon>Oncocephalus</taxon>
    </lineage>
</organism>
<keyword evidence="1" id="KW-0732">Signal</keyword>
<dbReference type="SUPFAM" id="SSF54403">
    <property type="entry name" value="Cystatin/monellin"/>
    <property type="match status" value="1"/>
</dbReference>
<dbReference type="AlphaFoldDB" id="A0AB38ZEQ3"/>
<evidence type="ECO:0000313" key="2">
    <source>
        <dbReference type="EMBL" id="WXI02739.1"/>
    </source>
</evidence>
<dbReference type="EMBL" id="PP517489">
    <property type="protein sequence ID" value="WXI02739.1"/>
    <property type="molecule type" value="mRNA"/>
</dbReference>
<dbReference type="Gene3D" id="3.10.450.10">
    <property type="match status" value="1"/>
</dbReference>
<sequence length="130" mass="14293">MFKSAVIILILGSVFLLECDAEKKSLSQIKDEMTKNLRNKTIKKVGGLDEISVDDKQMKNRLRFMLSQRNAGLKIVKVISAKKQTTIGAHYVITFVASGGAGKQTCNANFTVRGSGDKLKMLGKGRLECK</sequence>
<reference evidence="2" key="1">
    <citation type="submission" date="2024-03" db="EMBL/GenBank/DDBJ databases">
        <title>Venom adaptation and exaptation during the trophic switch to blood-feeding by kissing bugs (Reduviidae: Triatominae).</title>
        <authorList>
            <person name="Zdenek C.N."/>
            <person name="Cardoso F.C."/>
            <person name="Robinson S.D."/>
            <person name="Mercedes R.S."/>
            <person name="Raidjoe E.R."/>
            <person name="Hernandez-Vargas M.J."/>
            <person name="Jin J."/>
            <person name="Corzo G."/>
            <person name="Vetter I."/>
            <person name="King G.F."/>
            <person name="Fry B.G."/>
            <person name="Walker A."/>
        </authorList>
    </citation>
    <scope>NUCLEOTIDE SEQUENCE</scope>
</reference>
<evidence type="ECO:0000256" key="1">
    <source>
        <dbReference type="SAM" id="SignalP"/>
    </source>
</evidence>
<protein>
    <submittedName>
        <fullName evidence="2">Venom cystatin 5</fullName>
    </submittedName>
</protein>
<name>A0AB38ZEQ3_9HEMI</name>
<feature type="signal peptide" evidence="1">
    <location>
        <begin position="1"/>
        <end position="21"/>
    </location>
</feature>
<feature type="chain" id="PRO_5044241484" evidence="1">
    <location>
        <begin position="22"/>
        <end position="130"/>
    </location>
</feature>
<proteinExistence type="evidence at transcript level"/>